<evidence type="ECO:0000259" key="3">
    <source>
        <dbReference type="SMART" id="SM00822"/>
    </source>
</evidence>
<dbReference type="InterPro" id="IPR002347">
    <property type="entry name" value="SDR_fam"/>
</dbReference>
<dbReference type="InterPro" id="IPR057326">
    <property type="entry name" value="KR_dom"/>
</dbReference>
<accession>A0A1B1T9X6</accession>
<dbReference type="GO" id="GO:0016491">
    <property type="term" value="F:oxidoreductase activity"/>
    <property type="evidence" value="ECO:0007669"/>
    <property type="project" value="UniProtKB-KW"/>
</dbReference>
<dbReference type="SUPFAM" id="SSF51735">
    <property type="entry name" value="NAD(P)-binding Rossmann-fold domains"/>
    <property type="match status" value="1"/>
</dbReference>
<dbReference type="Gene3D" id="3.40.50.720">
    <property type="entry name" value="NAD(P)-binding Rossmann-like Domain"/>
    <property type="match status" value="1"/>
</dbReference>
<keyword evidence="2" id="KW-0560">Oxidoreductase</keyword>
<evidence type="ECO:0000256" key="1">
    <source>
        <dbReference type="ARBA" id="ARBA00006484"/>
    </source>
</evidence>
<dbReference type="PANTHER" id="PTHR43477">
    <property type="entry name" value="DIHYDROANTICAPSIN 7-DEHYDROGENASE"/>
    <property type="match status" value="1"/>
</dbReference>
<dbReference type="PANTHER" id="PTHR43477:SF1">
    <property type="entry name" value="DIHYDROANTICAPSIN 7-DEHYDROGENASE"/>
    <property type="match status" value="1"/>
</dbReference>
<reference evidence="4" key="2">
    <citation type="journal article" date="2015" name="ISME J.">
        <title>A new class of marine Euryarchaeota group II from the Mediterranean deep chlorophyll maximum.</title>
        <authorList>
            <person name="Martin-Cuadrado A.B."/>
            <person name="Garcia-Heredia I."/>
            <person name="Molto A.G."/>
            <person name="Lopez-Ubeda R."/>
            <person name="Kimes N."/>
            <person name="Lopez-Garcia P."/>
            <person name="Moreira D."/>
            <person name="Rodriguez-Valera F."/>
        </authorList>
    </citation>
    <scope>NUCLEOTIDE SEQUENCE</scope>
</reference>
<dbReference type="PRINTS" id="PR00080">
    <property type="entry name" value="SDRFAMILY"/>
</dbReference>
<protein>
    <recommendedName>
        <fullName evidence="3">Ketoreductase domain-containing protein</fullName>
    </recommendedName>
</protein>
<organism evidence="4">
    <name type="scientific">uncultured Poseidoniia archaeon</name>
    <dbReference type="NCBI Taxonomy" id="1697135"/>
    <lineage>
        <taxon>Archaea</taxon>
        <taxon>Methanobacteriati</taxon>
        <taxon>Thermoplasmatota</taxon>
        <taxon>Candidatus Poseidoniia</taxon>
        <taxon>environmental samples</taxon>
    </lineage>
</organism>
<dbReference type="FunFam" id="3.40.50.720:FF:000084">
    <property type="entry name" value="Short-chain dehydrogenase reductase"/>
    <property type="match status" value="1"/>
</dbReference>
<dbReference type="PRINTS" id="PR00081">
    <property type="entry name" value="GDHRDH"/>
</dbReference>
<dbReference type="Pfam" id="PF13561">
    <property type="entry name" value="adh_short_C2"/>
    <property type="match status" value="1"/>
</dbReference>
<sequence length="246" mass="25968">MSNVDSKVVWIIGGSGGIGSNLARRMSDNGWKVIISARNIENLNLVSDGKSIDSLIVDATNADDVQEKAKQINETYGSLDAVVNSVGSIFLRPLHATSSEQFMETINQNLVTSFNVIRATAKIMMRGNGGRIVLFSSAAASLGMPNHAAISAAKAGVEGLARAAASDYAKRGIRVNVISPGLVDTPLSSHLLASEQSRKISEDMHPVGKIGEPDDIASVAEWLITSAPEWMTGDIIPVDGGLTNLK</sequence>
<evidence type="ECO:0000256" key="2">
    <source>
        <dbReference type="ARBA" id="ARBA00023002"/>
    </source>
</evidence>
<dbReference type="AlphaFoldDB" id="A0A1B1T9X6"/>
<dbReference type="InterPro" id="IPR051122">
    <property type="entry name" value="SDR_DHRS6-like"/>
</dbReference>
<dbReference type="InterPro" id="IPR036291">
    <property type="entry name" value="NAD(P)-bd_dom_sf"/>
</dbReference>
<dbReference type="CDD" id="cd05233">
    <property type="entry name" value="SDR_c"/>
    <property type="match status" value="1"/>
</dbReference>
<proteinExistence type="inferred from homology"/>
<reference evidence="4" key="1">
    <citation type="submission" date="2014-11" db="EMBL/GenBank/DDBJ databases">
        <authorList>
            <person name="Zhu J."/>
            <person name="Qi W."/>
            <person name="Song R."/>
        </authorList>
    </citation>
    <scope>NUCLEOTIDE SEQUENCE</scope>
</reference>
<feature type="domain" description="Ketoreductase" evidence="3">
    <location>
        <begin position="7"/>
        <end position="181"/>
    </location>
</feature>
<comment type="similarity">
    <text evidence="1">Belongs to the short-chain dehydrogenases/reductases (SDR) family.</text>
</comment>
<evidence type="ECO:0000313" key="4">
    <source>
        <dbReference type="EMBL" id="ANV79088.1"/>
    </source>
</evidence>
<dbReference type="EMBL" id="KP211813">
    <property type="protein sequence ID" value="ANV79088.1"/>
    <property type="molecule type" value="Genomic_DNA"/>
</dbReference>
<dbReference type="SMART" id="SM00822">
    <property type="entry name" value="PKS_KR"/>
    <property type="match status" value="1"/>
</dbReference>
<name>A0A1B1T9X6_9ARCH</name>